<dbReference type="AlphaFoldDB" id="K2NV26"/>
<evidence type="ECO:0000259" key="6">
    <source>
        <dbReference type="PROSITE" id="PS50178"/>
    </source>
</evidence>
<dbReference type="EMBL" id="AHKC01009567">
    <property type="protein sequence ID" value="EKF32837.1"/>
    <property type="molecule type" value="Genomic_DNA"/>
</dbReference>
<comment type="caution">
    <text evidence="7">The sequence shown here is derived from an EMBL/GenBank/DDBJ whole genome shotgun (WGS) entry which is preliminary data.</text>
</comment>
<protein>
    <recommendedName>
        <fullName evidence="6">FYVE-type domain-containing protein</fullName>
    </recommendedName>
</protein>
<organism evidence="7 8">
    <name type="scientific">Trypanosoma cruzi marinkellei</name>
    <dbReference type="NCBI Taxonomy" id="85056"/>
    <lineage>
        <taxon>Eukaryota</taxon>
        <taxon>Discoba</taxon>
        <taxon>Euglenozoa</taxon>
        <taxon>Kinetoplastea</taxon>
        <taxon>Metakinetoplastina</taxon>
        <taxon>Trypanosomatida</taxon>
        <taxon>Trypanosomatidae</taxon>
        <taxon>Trypanosoma</taxon>
        <taxon>Schizotrypanum</taxon>
    </lineage>
</organism>
<dbReference type="SUPFAM" id="SSF57903">
    <property type="entry name" value="FYVE/PHD zinc finger"/>
    <property type="match status" value="1"/>
</dbReference>
<feature type="domain" description="FYVE-type" evidence="6">
    <location>
        <begin position="37"/>
        <end position="88"/>
    </location>
</feature>
<feature type="region of interest" description="Disordered" evidence="5">
    <location>
        <begin position="262"/>
        <end position="289"/>
    </location>
</feature>
<gene>
    <name evidence="7" type="ORF">MOQ_003305</name>
</gene>
<dbReference type="InterPro" id="IPR013083">
    <property type="entry name" value="Znf_RING/FYVE/PHD"/>
</dbReference>
<dbReference type="PROSITE" id="PS50178">
    <property type="entry name" value="ZF_FYVE"/>
    <property type="match status" value="1"/>
</dbReference>
<sequence length="563" mass="62895">MAASTSPPTGNVSIIGVLPQTEWQSPSRTKYCQYQDCGAKFGLFSSKTNCRRCGIVLCSKCACNFSCISGHYDDKPQIVCLTCLEHIERQKMMMNRAAAMKTEWSPQQRQDKNDNVSAPSGIQHDREIRPLEKEKCVYQQTEEEPEQTKDVFLKTSEEIEKRGNKRNVNPNNVEEIHNKITTEIGEKIVSSNPNEKERQNTVNLIKKDIHTETLHHNDKHAGKDDVTRIIGSSSNEKKRTLQEKPATTKALIDELFRESDELQEQVRESREEQARLGAQLQQSNDGRDSLCDQLRADADALRARVVELGRERDELQEQVRDSCKNGGGTKNNVCYSSVDGLDCRPLELLAANSVPDGCSVLSVKCGSPDLSIDVREKKLMDRMALVRLREKKLLAVARKLRAKNDELNELELKLVLSVKSCEAKVKDGSCCSVAVRDASTSPLCLTDVTTEISPHSTFDSTQLELLCATEAYRDLFYQNILEDAVTAEVGGATGIQYPVGETALERTLQMSQEVECLLGDNGNSTSVGPCDVNGSPFSDEEKKLRERKIQAFRRLEKAMEALS</sequence>
<dbReference type="Gene3D" id="3.30.40.10">
    <property type="entry name" value="Zinc/RING finger domain, C3HC4 (zinc finger)"/>
    <property type="match status" value="1"/>
</dbReference>
<evidence type="ECO:0000256" key="1">
    <source>
        <dbReference type="ARBA" id="ARBA00022723"/>
    </source>
</evidence>
<dbReference type="Proteomes" id="UP000007350">
    <property type="component" value="Unassembled WGS sequence"/>
</dbReference>
<reference evidence="7 8" key="1">
    <citation type="journal article" date="2012" name="BMC Genomics">
        <title>Comparative genomic analysis of human infective Trypanosoma cruzi lineages with the bat-restricted subspecies T. cruzi marinkellei.</title>
        <authorList>
            <person name="Franzen O."/>
            <person name="Talavera-Lopez C."/>
            <person name="Ochaya S."/>
            <person name="Butler C.E."/>
            <person name="Messenger L.A."/>
            <person name="Lewis M.D."/>
            <person name="Llewellyn M.S."/>
            <person name="Marinkelle C.J."/>
            <person name="Tyler K.M."/>
            <person name="Miles M.A."/>
            <person name="Andersson B."/>
        </authorList>
    </citation>
    <scope>NUCLEOTIDE SEQUENCE [LARGE SCALE GENOMIC DNA]</scope>
    <source>
        <strain evidence="7 8">B7</strain>
    </source>
</reference>
<keyword evidence="2 4" id="KW-0863">Zinc-finger</keyword>
<keyword evidence="3" id="KW-0862">Zinc</keyword>
<evidence type="ECO:0000313" key="7">
    <source>
        <dbReference type="EMBL" id="EKF32837.1"/>
    </source>
</evidence>
<dbReference type="Pfam" id="PF01363">
    <property type="entry name" value="FYVE"/>
    <property type="match status" value="1"/>
</dbReference>
<evidence type="ECO:0000256" key="2">
    <source>
        <dbReference type="ARBA" id="ARBA00022771"/>
    </source>
</evidence>
<dbReference type="OrthoDB" id="252992at2759"/>
<evidence type="ECO:0000256" key="5">
    <source>
        <dbReference type="SAM" id="MobiDB-lite"/>
    </source>
</evidence>
<evidence type="ECO:0000313" key="8">
    <source>
        <dbReference type="Proteomes" id="UP000007350"/>
    </source>
</evidence>
<keyword evidence="1" id="KW-0479">Metal-binding</keyword>
<dbReference type="InterPro" id="IPR017455">
    <property type="entry name" value="Znf_FYVE-rel"/>
</dbReference>
<name>K2NV26_TRYCR</name>
<dbReference type="InterPro" id="IPR000306">
    <property type="entry name" value="Znf_FYVE"/>
</dbReference>
<dbReference type="SMART" id="SM00064">
    <property type="entry name" value="FYVE"/>
    <property type="match status" value="1"/>
</dbReference>
<dbReference type="GO" id="GO:0008270">
    <property type="term" value="F:zinc ion binding"/>
    <property type="evidence" value="ECO:0007669"/>
    <property type="project" value="UniProtKB-KW"/>
</dbReference>
<accession>K2NV26</accession>
<evidence type="ECO:0000256" key="4">
    <source>
        <dbReference type="PROSITE-ProRule" id="PRU00091"/>
    </source>
</evidence>
<dbReference type="InterPro" id="IPR011011">
    <property type="entry name" value="Znf_FYVE_PHD"/>
</dbReference>
<proteinExistence type="predicted"/>
<keyword evidence="8" id="KW-1185">Reference proteome</keyword>
<evidence type="ECO:0000256" key="3">
    <source>
        <dbReference type="ARBA" id="ARBA00022833"/>
    </source>
</evidence>
<feature type="compositionally biased region" description="Basic and acidic residues" evidence="5">
    <location>
        <begin position="262"/>
        <end position="274"/>
    </location>
</feature>